<dbReference type="HOGENOM" id="CLU_3103108_0_0_5"/>
<evidence type="ECO:0000313" key="2">
    <source>
        <dbReference type="Proteomes" id="UP000019443"/>
    </source>
</evidence>
<dbReference type="Proteomes" id="UP000019443">
    <property type="component" value="Chromosome"/>
</dbReference>
<evidence type="ECO:0000313" key="1">
    <source>
        <dbReference type="EMBL" id="CDM57614.1"/>
    </source>
</evidence>
<dbReference type="EMBL" id="HG916852">
    <property type="protein sequence ID" value="CDM57614.1"/>
    <property type="molecule type" value="Genomic_DNA"/>
</dbReference>
<dbReference type="KEGG" id="rhl:LPU83_1955"/>
<gene>
    <name evidence="1" type="ORF">LPU83_1955</name>
</gene>
<accession>W6R9L4</accession>
<reference evidence="1" key="1">
    <citation type="submission" date="2013-11" db="EMBL/GenBank/DDBJ databases">
        <title>Draft genome sequence of the broad-host-range Rhizobium sp. LPU83 strain, a member of the low-genetic diversity Oregon-like Rhizobium sp. group.</title>
        <authorList>
            <person name="Wibberg D."/>
            <person name="Puehler A."/>
            <person name="Schlueter A."/>
        </authorList>
    </citation>
    <scope>NUCLEOTIDE SEQUENCE [LARGE SCALE GENOMIC DNA]</scope>
    <source>
        <strain evidence="1">LPU83</strain>
    </source>
</reference>
<organism evidence="1 2">
    <name type="scientific">Rhizobium favelukesii</name>
    <dbReference type="NCBI Taxonomy" id="348824"/>
    <lineage>
        <taxon>Bacteria</taxon>
        <taxon>Pseudomonadati</taxon>
        <taxon>Pseudomonadota</taxon>
        <taxon>Alphaproteobacteria</taxon>
        <taxon>Hyphomicrobiales</taxon>
        <taxon>Rhizobiaceae</taxon>
        <taxon>Rhizobium/Agrobacterium group</taxon>
        <taxon>Rhizobium</taxon>
    </lineage>
</organism>
<dbReference type="AlphaFoldDB" id="W6R9L4"/>
<keyword evidence="2" id="KW-1185">Reference proteome</keyword>
<name>W6R9L4_9HYPH</name>
<protein>
    <submittedName>
        <fullName evidence="1">Uncharacterized protein</fullName>
    </submittedName>
</protein>
<proteinExistence type="predicted"/>
<sequence>MKMVRRRGTRHFCGFDQNCKLVKVVRFIFDHNIGEPFSICIDKFLKCRREA</sequence>